<dbReference type="PROSITE" id="PS51186">
    <property type="entry name" value="GNAT"/>
    <property type="match status" value="1"/>
</dbReference>
<dbReference type="Gene3D" id="3.40.630.30">
    <property type="match status" value="1"/>
</dbReference>
<dbReference type="SUPFAM" id="SSF55729">
    <property type="entry name" value="Acyl-CoA N-acyltransferases (Nat)"/>
    <property type="match status" value="1"/>
</dbReference>
<dbReference type="Proteomes" id="UP000194841">
    <property type="component" value="Unassembled WGS sequence"/>
</dbReference>
<feature type="domain" description="N-acetyltransferase" evidence="1">
    <location>
        <begin position="1"/>
        <end position="169"/>
    </location>
</feature>
<dbReference type="GO" id="GO:0016747">
    <property type="term" value="F:acyltransferase activity, transferring groups other than amino-acyl groups"/>
    <property type="evidence" value="ECO:0007669"/>
    <property type="project" value="InterPro"/>
</dbReference>
<accession>A0A244CQK8</accession>
<dbReference type="Pfam" id="PF00583">
    <property type="entry name" value="Acetyltransf_1"/>
    <property type="match status" value="1"/>
</dbReference>
<evidence type="ECO:0000313" key="2">
    <source>
        <dbReference type="EMBL" id="OUL57907.1"/>
    </source>
</evidence>
<protein>
    <submittedName>
        <fullName evidence="2">GNAT family N-acetyltransferase</fullName>
    </submittedName>
</protein>
<gene>
    <name evidence="2" type="ORF">B1199_10665</name>
</gene>
<reference evidence="2 3" key="1">
    <citation type="submission" date="2017-02" db="EMBL/GenBank/DDBJ databases">
        <title>Pseudoalteromonas ulvae TC14 Genome.</title>
        <authorList>
            <person name="Molmeret M."/>
        </authorList>
    </citation>
    <scope>NUCLEOTIDE SEQUENCE [LARGE SCALE GENOMIC DNA]</scope>
    <source>
        <strain evidence="2">TC14</strain>
    </source>
</reference>
<comment type="caution">
    <text evidence="2">The sequence shown here is derived from an EMBL/GenBank/DDBJ whole genome shotgun (WGS) entry which is preliminary data.</text>
</comment>
<keyword evidence="2" id="KW-0808">Transferase</keyword>
<evidence type="ECO:0000259" key="1">
    <source>
        <dbReference type="PROSITE" id="PS51186"/>
    </source>
</evidence>
<sequence length="184" mass="20716">MTIAELSPFHFDQVIEIGNLVHGDNYLDLATLEKIYRYSIKQDINASFVALENQRVIGFRLTYAPDQWPMDEWCSTHLWPAEKQHVSYFKSSTIIESARGNGLGGQLLQASITALKKQGAKGGVCHIWQQSPGNAAFKYFSKAGGKTIKIHPDRWLKDCIDFGYSCTLCGSECHCDAVEMFLEF</sequence>
<keyword evidence="3" id="KW-1185">Reference proteome</keyword>
<dbReference type="InterPro" id="IPR016181">
    <property type="entry name" value="Acyl_CoA_acyltransferase"/>
</dbReference>
<dbReference type="CDD" id="cd04301">
    <property type="entry name" value="NAT_SF"/>
    <property type="match status" value="1"/>
</dbReference>
<name>A0A244CQK8_PSEDV</name>
<evidence type="ECO:0000313" key="3">
    <source>
        <dbReference type="Proteomes" id="UP000194841"/>
    </source>
</evidence>
<dbReference type="OrthoDB" id="6321659at2"/>
<dbReference type="EMBL" id="MWPV01000003">
    <property type="protein sequence ID" value="OUL57907.1"/>
    <property type="molecule type" value="Genomic_DNA"/>
</dbReference>
<organism evidence="2 3">
    <name type="scientific">Pseudoalteromonas ulvae</name>
    <dbReference type="NCBI Taxonomy" id="107327"/>
    <lineage>
        <taxon>Bacteria</taxon>
        <taxon>Pseudomonadati</taxon>
        <taxon>Pseudomonadota</taxon>
        <taxon>Gammaproteobacteria</taxon>
        <taxon>Alteromonadales</taxon>
        <taxon>Pseudoalteromonadaceae</taxon>
        <taxon>Pseudoalteromonas</taxon>
    </lineage>
</organism>
<proteinExistence type="predicted"/>
<dbReference type="InterPro" id="IPR000182">
    <property type="entry name" value="GNAT_dom"/>
</dbReference>
<dbReference type="AlphaFoldDB" id="A0A244CQK8"/>